<dbReference type="Gene3D" id="3.40.50.150">
    <property type="entry name" value="Vaccinia Virus protein VP39"/>
    <property type="match status" value="1"/>
</dbReference>
<dbReference type="PANTHER" id="PTHR43317">
    <property type="entry name" value="THERMOSPERMINE SYNTHASE ACAULIS5"/>
    <property type="match status" value="1"/>
</dbReference>
<feature type="region of interest" description="Disordered" evidence="2">
    <location>
        <begin position="237"/>
        <end position="260"/>
    </location>
</feature>
<dbReference type="PANTHER" id="PTHR43317:SF3">
    <property type="entry name" value="BLR2883 PROTEIN"/>
    <property type="match status" value="1"/>
</dbReference>
<keyword evidence="4" id="KW-1185">Reference proteome</keyword>
<dbReference type="Proteomes" id="UP001240984">
    <property type="component" value="Unassembled WGS sequence"/>
</dbReference>
<dbReference type="RefSeq" id="WP_306827954.1">
    <property type="nucleotide sequence ID" value="NZ_JAUSRA010000001.1"/>
</dbReference>
<proteinExistence type="predicted"/>
<organism evidence="3 4">
    <name type="scientific">Catenuloplanes nepalensis</name>
    <dbReference type="NCBI Taxonomy" id="587533"/>
    <lineage>
        <taxon>Bacteria</taxon>
        <taxon>Bacillati</taxon>
        <taxon>Actinomycetota</taxon>
        <taxon>Actinomycetes</taxon>
        <taxon>Micromonosporales</taxon>
        <taxon>Micromonosporaceae</taxon>
        <taxon>Catenuloplanes</taxon>
    </lineage>
</organism>
<evidence type="ECO:0000256" key="1">
    <source>
        <dbReference type="ARBA" id="ARBA00023115"/>
    </source>
</evidence>
<reference evidence="3 4" key="1">
    <citation type="submission" date="2023-07" db="EMBL/GenBank/DDBJ databases">
        <title>Sequencing the genomes of 1000 actinobacteria strains.</title>
        <authorList>
            <person name="Klenk H.-P."/>
        </authorList>
    </citation>
    <scope>NUCLEOTIDE SEQUENCE [LARGE SCALE GENOMIC DNA]</scope>
    <source>
        <strain evidence="3 4">DSM 44710</strain>
    </source>
</reference>
<protein>
    <submittedName>
        <fullName evidence="3">Spermidine synthase</fullName>
    </submittedName>
</protein>
<evidence type="ECO:0000313" key="4">
    <source>
        <dbReference type="Proteomes" id="UP001240984"/>
    </source>
</evidence>
<dbReference type="InterPro" id="IPR029063">
    <property type="entry name" value="SAM-dependent_MTases_sf"/>
</dbReference>
<dbReference type="EMBL" id="JAUSRA010000001">
    <property type="protein sequence ID" value="MDP9793059.1"/>
    <property type="molecule type" value="Genomic_DNA"/>
</dbReference>
<gene>
    <name evidence="3" type="ORF">J2S43_001571</name>
</gene>
<comment type="caution">
    <text evidence="3">The sequence shown here is derived from an EMBL/GenBank/DDBJ whole genome shotgun (WGS) entry which is preliminary data.</text>
</comment>
<dbReference type="Pfam" id="PF01564">
    <property type="entry name" value="Spermine_synth"/>
    <property type="match status" value="1"/>
</dbReference>
<keyword evidence="1" id="KW-0620">Polyamine biosynthesis</keyword>
<name>A0ABT9MNR7_9ACTN</name>
<evidence type="ECO:0000256" key="2">
    <source>
        <dbReference type="SAM" id="MobiDB-lite"/>
    </source>
</evidence>
<accession>A0ABT9MNR7</accession>
<dbReference type="SUPFAM" id="SSF53335">
    <property type="entry name" value="S-adenosyl-L-methionine-dependent methyltransferases"/>
    <property type="match status" value="1"/>
</dbReference>
<evidence type="ECO:0000313" key="3">
    <source>
        <dbReference type="EMBL" id="MDP9793059.1"/>
    </source>
</evidence>
<sequence>MHPRFAELGWASTRIGEVSLRRRLEPTTNTEVYEVKLGDEYLMSSMFTVAEEELARLALAALPNIPCDVVVGGLGLGYTARTVLADDRVRSLIVVEALAPVIDWHRRELLPDARTLTSDPRTTLLEGDFFGLLRDGTGFDTATPDRRFDAILVDIDHSPVNVLDPAHADLYTPAGLDRLGDRLRPGGVFGLWSDDVPEETFLSMLRQSFATAAAHVVTFANPLTTGRSANTVYLASKAGGPGSGPAASGGDTVPSRRGAA</sequence>